<accession>A0A2I9E226</accession>
<dbReference type="InterPro" id="IPR050768">
    <property type="entry name" value="UPF0353/GerABKA_families"/>
</dbReference>
<evidence type="ECO:0000256" key="4">
    <source>
        <dbReference type="ARBA" id="ARBA00023136"/>
    </source>
</evidence>
<feature type="transmembrane region" description="Helical" evidence="5">
    <location>
        <begin position="6"/>
        <end position="26"/>
    </location>
</feature>
<feature type="transmembrane region" description="Helical" evidence="5">
    <location>
        <begin position="311"/>
        <end position="333"/>
    </location>
</feature>
<dbReference type="PANTHER" id="PTHR22550">
    <property type="entry name" value="SPORE GERMINATION PROTEIN"/>
    <property type="match status" value="1"/>
</dbReference>
<keyword evidence="4 5" id="KW-0472">Membrane</keyword>
<evidence type="ECO:0000259" key="6">
    <source>
        <dbReference type="PROSITE" id="PS50234"/>
    </source>
</evidence>
<evidence type="ECO:0000256" key="2">
    <source>
        <dbReference type="ARBA" id="ARBA00022692"/>
    </source>
</evidence>
<evidence type="ECO:0000313" key="7">
    <source>
        <dbReference type="EMBL" id="GBF07775.1"/>
    </source>
</evidence>
<dbReference type="InterPro" id="IPR002035">
    <property type="entry name" value="VWF_A"/>
</dbReference>
<dbReference type="SUPFAM" id="SSF53300">
    <property type="entry name" value="vWA-like"/>
    <property type="match status" value="1"/>
</dbReference>
<gene>
    <name evidence="7" type="ORF">DAERI_170034</name>
</gene>
<dbReference type="EMBL" id="BFAG01000017">
    <property type="protein sequence ID" value="GBF07775.1"/>
    <property type="molecule type" value="Genomic_DNA"/>
</dbReference>
<feature type="domain" description="VWFA" evidence="6">
    <location>
        <begin position="87"/>
        <end position="298"/>
    </location>
</feature>
<evidence type="ECO:0000313" key="8">
    <source>
        <dbReference type="Proteomes" id="UP000236569"/>
    </source>
</evidence>
<dbReference type="PROSITE" id="PS50234">
    <property type="entry name" value="VWFA"/>
    <property type="match status" value="1"/>
</dbReference>
<dbReference type="Gene3D" id="3.40.50.410">
    <property type="entry name" value="von Willebrand factor, type A domain"/>
    <property type="match status" value="1"/>
</dbReference>
<dbReference type="OrthoDB" id="6206554at2"/>
<keyword evidence="8" id="KW-1185">Reference proteome</keyword>
<dbReference type="Proteomes" id="UP000236569">
    <property type="component" value="Unassembled WGS sequence"/>
</dbReference>
<evidence type="ECO:0000256" key="5">
    <source>
        <dbReference type="SAM" id="Phobius"/>
    </source>
</evidence>
<sequence>MTLTYPALLWLLLLVPLAVWGLWRAARRREQRARAYADAHLLGSVLRGGAAGRSRWPLALQLGALTLLLLAAAQPVATLRLPTNQASVMIALDASRSMLADDVKPTRLEAAREVAREFLRLAPSTTRIGFLTFSDRASVLVPPTTDRQEVLDALNRVKPAQATSFAGALVSGVRALPGREKVVPPRELLELPPQAGAAPGTAPVDPDTLPPGAILLLSDGISNRGANPLLAARFASDQRVKLYAVAIGQEGGAVSQVQGQLVFVPFDTRELSRLADLTGGQFLSPPDPERLRELYRDLGTAVRWSPGNLGLAAPLAGLAAALLLLGGGLALGWQRRVP</sequence>
<dbReference type="AlphaFoldDB" id="A0A2I9E226"/>
<reference evidence="8" key="1">
    <citation type="submission" date="2018-01" db="EMBL/GenBank/DDBJ databases">
        <title>Draft Genome Sequence of the Radioresistant Bacterium Deinococcus aerius TR0125, Isolated from the Higher Atmosphere above Japan.</title>
        <authorList>
            <person name="Satoh K."/>
            <person name="Arai H."/>
            <person name="Sanzen T."/>
            <person name="Kawaguchi Y."/>
            <person name="Hayashi H."/>
            <person name="Yokobori S."/>
            <person name="Yamagishi A."/>
            <person name="Oono Y."/>
            <person name="Narumi I."/>
        </authorList>
    </citation>
    <scope>NUCLEOTIDE SEQUENCE [LARGE SCALE GENOMIC DNA]</scope>
    <source>
        <strain evidence="8">TR0125</strain>
    </source>
</reference>
<dbReference type="InterPro" id="IPR024163">
    <property type="entry name" value="Aerotolerance_reg_N"/>
</dbReference>
<dbReference type="InterPro" id="IPR036465">
    <property type="entry name" value="vWFA_dom_sf"/>
</dbReference>
<dbReference type="Pfam" id="PF07584">
    <property type="entry name" value="BatA"/>
    <property type="match status" value="1"/>
</dbReference>
<dbReference type="SMART" id="SM00327">
    <property type="entry name" value="VWA"/>
    <property type="match status" value="1"/>
</dbReference>
<evidence type="ECO:0000256" key="3">
    <source>
        <dbReference type="ARBA" id="ARBA00022989"/>
    </source>
</evidence>
<keyword evidence="1" id="KW-1003">Cell membrane</keyword>
<organism evidence="7 8">
    <name type="scientific">Deinococcus aerius</name>
    <dbReference type="NCBI Taxonomy" id="200253"/>
    <lineage>
        <taxon>Bacteria</taxon>
        <taxon>Thermotogati</taxon>
        <taxon>Deinococcota</taxon>
        <taxon>Deinococci</taxon>
        <taxon>Deinococcales</taxon>
        <taxon>Deinococcaceae</taxon>
        <taxon>Deinococcus</taxon>
    </lineage>
</organism>
<evidence type="ECO:0000256" key="1">
    <source>
        <dbReference type="ARBA" id="ARBA00022475"/>
    </source>
</evidence>
<protein>
    <submittedName>
        <fullName evidence="7">Mg-chelatase subunit ChlD</fullName>
    </submittedName>
</protein>
<comment type="caution">
    <text evidence="7">The sequence shown here is derived from an EMBL/GenBank/DDBJ whole genome shotgun (WGS) entry which is preliminary data.</text>
</comment>
<name>A0A2I9E226_9DEIO</name>
<dbReference type="Pfam" id="PF13519">
    <property type="entry name" value="VWA_2"/>
    <property type="match status" value="1"/>
</dbReference>
<keyword evidence="3 5" id="KW-1133">Transmembrane helix</keyword>
<dbReference type="RefSeq" id="WP_103131080.1">
    <property type="nucleotide sequence ID" value="NZ_BFAG01000017.1"/>
</dbReference>
<keyword evidence="2 5" id="KW-0812">Transmembrane</keyword>
<feature type="transmembrane region" description="Helical" evidence="5">
    <location>
        <begin position="56"/>
        <end position="77"/>
    </location>
</feature>
<dbReference type="PANTHER" id="PTHR22550:SF5">
    <property type="entry name" value="LEUCINE ZIPPER PROTEIN 4"/>
    <property type="match status" value="1"/>
</dbReference>
<proteinExistence type="predicted"/>